<feature type="compositionally biased region" description="Basic residues" evidence="9">
    <location>
        <begin position="161"/>
        <end position="175"/>
    </location>
</feature>
<gene>
    <name evidence="7 10" type="primary">rnpA</name>
    <name evidence="10" type="ORF">ACFQS8_06325</name>
</gene>
<keyword evidence="6 7" id="KW-0694">RNA-binding</keyword>
<dbReference type="EC" id="3.1.26.5" evidence="7 8"/>
<proteinExistence type="inferred from homology"/>
<evidence type="ECO:0000256" key="2">
    <source>
        <dbReference type="ARBA" id="ARBA00022694"/>
    </source>
</evidence>
<comment type="similarity">
    <text evidence="7">Belongs to the RnpA family.</text>
</comment>
<dbReference type="GO" id="GO:0004526">
    <property type="term" value="F:ribonuclease P activity"/>
    <property type="evidence" value="ECO:0007669"/>
    <property type="project" value="UniProtKB-EC"/>
</dbReference>
<accession>A0ABW2IK53</accession>
<dbReference type="InterPro" id="IPR020568">
    <property type="entry name" value="Ribosomal_Su5_D2-typ_SF"/>
</dbReference>
<evidence type="ECO:0000256" key="7">
    <source>
        <dbReference type="HAMAP-Rule" id="MF_00227"/>
    </source>
</evidence>
<evidence type="ECO:0000256" key="4">
    <source>
        <dbReference type="ARBA" id="ARBA00022759"/>
    </source>
</evidence>
<name>A0ABW2IK53_9PROT</name>
<evidence type="ECO:0000256" key="1">
    <source>
        <dbReference type="ARBA" id="ARBA00002663"/>
    </source>
</evidence>
<comment type="catalytic activity">
    <reaction evidence="7">
        <text>Endonucleolytic cleavage of RNA, removing 5'-extranucleotides from tRNA precursor.</text>
        <dbReference type="EC" id="3.1.26.5"/>
    </reaction>
</comment>
<keyword evidence="3 7" id="KW-0540">Nuclease</keyword>
<keyword evidence="5 7" id="KW-0378">Hydrolase</keyword>
<protein>
    <recommendedName>
        <fullName evidence="7 8">Ribonuclease P protein component</fullName>
        <shortName evidence="7">RNase P protein</shortName>
        <shortName evidence="7">RNaseP protein</shortName>
        <ecNumber evidence="7 8">3.1.26.5</ecNumber>
    </recommendedName>
    <alternativeName>
        <fullName evidence="7">Protein C5</fullName>
    </alternativeName>
</protein>
<dbReference type="InterPro" id="IPR014721">
    <property type="entry name" value="Ribsml_uS5_D2-typ_fold_subgr"/>
</dbReference>
<evidence type="ECO:0000256" key="6">
    <source>
        <dbReference type="ARBA" id="ARBA00022884"/>
    </source>
</evidence>
<evidence type="ECO:0000256" key="8">
    <source>
        <dbReference type="NCBIfam" id="TIGR00188"/>
    </source>
</evidence>
<dbReference type="RefSeq" id="WP_382166417.1">
    <property type="nucleotide sequence ID" value="NZ_JBHTBR010000002.1"/>
</dbReference>
<dbReference type="PANTHER" id="PTHR33992:SF1">
    <property type="entry name" value="RIBONUCLEASE P PROTEIN COMPONENT"/>
    <property type="match status" value="1"/>
</dbReference>
<dbReference type="NCBIfam" id="TIGR00188">
    <property type="entry name" value="rnpA"/>
    <property type="match status" value="1"/>
</dbReference>
<dbReference type="PROSITE" id="PS00648">
    <property type="entry name" value="RIBONUCLEASE_P"/>
    <property type="match status" value="1"/>
</dbReference>
<dbReference type="Gene3D" id="3.30.230.10">
    <property type="match status" value="1"/>
</dbReference>
<dbReference type="PANTHER" id="PTHR33992">
    <property type="entry name" value="RIBONUCLEASE P PROTEIN COMPONENT"/>
    <property type="match status" value="1"/>
</dbReference>
<dbReference type="InterPro" id="IPR020539">
    <property type="entry name" value="RNase_P_CS"/>
</dbReference>
<reference evidence="11" key="1">
    <citation type="journal article" date="2019" name="Int. J. Syst. Evol. Microbiol.">
        <title>The Global Catalogue of Microorganisms (GCM) 10K type strain sequencing project: providing services to taxonomists for standard genome sequencing and annotation.</title>
        <authorList>
            <consortium name="The Broad Institute Genomics Platform"/>
            <consortium name="The Broad Institute Genome Sequencing Center for Infectious Disease"/>
            <person name="Wu L."/>
            <person name="Ma J."/>
        </authorList>
    </citation>
    <scope>NUCLEOTIDE SEQUENCE [LARGE SCALE GENOMIC DNA]</scope>
    <source>
        <strain evidence="11">CCUG 51308</strain>
    </source>
</reference>
<comment type="function">
    <text evidence="1 7">RNaseP catalyzes the removal of the 5'-leader sequence from pre-tRNA to produce the mature 5'-terminus. It can also cleave other RNA substrates such as 4.5S RNA. The protein component plays an auxiliary but essential role in vivo by binding to the 5'-leader sequence and broadening the substrate specificity of the ribozyme.</text>
</comment>
<keyword evidence="2 7" id="KW-0819">tRNA processing</keyword>
<dbReference type="HAMAP" id="MF_00227">
    <property type="entry name" value="RNase_P"/>
    <property type="match status" value="1"/>
</dbReference>
<organism evidence="10 11">
    <name type="scientific">Hirschia litorea</name>
    <dbReference type="NCBI Taxonomy" id="1199156"/>
    <lineage>
        <taxon>Bacteria</taxon>
        <taxon>Pseudomonadati</taxon>
        <taxon>Pseudomonadota</taxon>
        <taxon>Alphaproteobacteria</taxon>
        <taxon>Hyphomonadales</taxon>
        <taxon>Hyphomonadaceae</taxon>
        <taxon>Hirschia</taxon>
    </lineage>
</organism>
<dbReference type="Pfam" id="PF00825">
    <property type="entry name" value="Ribonuclease_P"/>
    <property type="match status" value="1"/>
</dbReference>
<keyword evidence="4 7" id="KW-0255">Endonuclease</keyword>
<dbReference type="SUPFAM" id="SSF54211">
    <property type="entry name" value="Ribosomal protein S5 domain 2-like"/>
    <property type="match status" value="1"/>
</dbReference>
<dbReference type="Proteomes" id="UP001596492">
    <property type="component" value="Unassembled WGS sequence"/>
</dbReference>
<evidence type="ECO:0000313" key="11">
    <source>
        <dbReference type="Proteomes" id="UP001596492"/>
    </source>
</evidence>
<comment type="caution">
    <text evidence="10">The sequence shown here is derived from an EMBL/GenBank/DDBJ whole genome shotgun (WGS) entry which is preliminary data.</text>
</comment>
<comment type="subunit">
    <text evidence="7">Consists of a catalytic RNA component (M1 or rnpB) and a protein subunit.</text>
</comment>
<evidence type="ECO:0000313" key="10">
    <source>
        <dbReference type="EMBL" id="MFC7291225.1"/>
    </source>
</evidence>
<dbReference type="EMBL" id="JBHTBR010000002">
    <property type="protein sequence ID" value="MFC7291225.1"/>
    <property type="molecule type" value="Genomic_DNA"/>
</dbReference>
<keyword evidence="11" id="KW-1185">Reference proteome</keyword>
<dbReference type="InterPro" id="IPR000100">
    <property type="entry name" value="RNase_P"/>
</dbReference>
<sequence length="175" mass="19596">MASEALNETIINRVERLRVRRAFLFVAQGYAERRRSVVVQARVRPPASPPEATDSSINNSVKTLSHPTKSDHFAGAGFTATKKIGGAVVRNRAKRRLREASTQLMHKHALAGVDYVFIARRDTTTREWPALLDDMESALISLRQKILSGAPPDPKPDRYRSPRKGKRAVSQKNKK</sequence>
<evidence type="ECO:0000256" key="3">
    <source>
        <dbReference type="ARBA" id="ARBA00022722"/>
    </source>
</evidence>
<evidence type="ECO:0000256" key="9">
    <source>
        <dbReference type="SAM" id="MobiDB-lite"/>
    </source>
</evidence>
<feature type="region of interest" description="Disordered" evidence="9">
    <location>
        <begin position="145"/>
        <end position="175"/>
    </location>
</feature>
<evidence type="ECO:0000256" key="5">
    <source>
        <dbReference type="ARBA" id="ARBA00022801"/>
    </source>
</evidence>